<feature type="domain" description="Nudix hydrolase" evidence="7">
    <location>
        <begin position="80"/>
        <end position="219"/>
    </location>
</feature>
<dbReference type="CDD" id="cd03426">
    <property type="entry name" value="NUDIX_CoAse_Nudt7"/>
    <property type="match status" value="1"/>
</dbReference>
<accession>A0A1I8NSM0</accession>
<evidence type="ECO:0000256" key="1">
    <source>
        <dbReference type="ARBA" id="ARBA00001936"/>
    </source>
</evidence>
<reference evidence="8" key="1">
    <citation type="submission" date="2020-05" db="UniProtKB">
        <authorList>
            <consortium name="EnsemblMetazoa"/>
        </authorList>
    </citation>
    <scope>IDENTIFICATION</scope>
    <source>
        <strain evidence="8">USDA</strain>
    </source>
</reference>
<dbReference type="InterPro" id="IPR020084">
    <property type="entry name" value="NUDIX_hydrolase_CS"/>
</dbReference>
<keyword evidence="9" id="KW-1185">Reference proteome</keyword>
<dbReference type="GO" id="GO:0010945">
    <property type="term" value="F:coenzyme A diphosphatase activity"/>
    <property type="evidence" value="ECO:0007669"/>
    <property type="project" value="InterPro"/>
</dbReference>
<sequence>MLFFLKGKQQPVVSLLNKLLQRSGPRLSHLNADGNGHSTNADYDKDPQILLSDENRQRCLEKMKKGAPAGAQLKGKEREKSFASVLIAICTDDKGGKPSILYTRRSRLLRRHMRQISFPGGIKDDNEDFVECALRETEEEIGLSPGRVDVWGCGNLMKPPHTAAIMPVIGVVHNFNEAELKLNTDEVEEAFAIPISLLAKPETLHYTQFKSGYSAPVFIVGDKKIWGITGFLTNTFLNSFLPTEYNHIKNRVKYIRPIKAPSMT</sequence>
<proteinExistence type="predicted"/>
<comment type="cofactor">
    <cofactor evidence="1">
        <name>Mn(2+)</name>
        <dbReference type="ChEBI" id="CHEBI:29035"/>
    </cofactor>
</comment>
<dbReference type="GO" id="GO:0046872">
    <property type="term" value="F:metal ion binding"/>
    <property type="evidence" value="ECO:0007669"/>
    <property type="project" value="UniProtKB-KW"/>
</dbReference>
<dbReference type="STRING" id="35570.A0A1I8NSM0"/>
<dbReference type="Proteomes" id="UP000095300">
    <property type="component" value="Unassembled WGS sequence"/>
</dbReference>
<dbReference type="PROSITE" id="PS51462">
    <property type="entry name" value="NUDIX"/>
    <property type="match status" value="1"/>
</dbReference>
<keyword evidence="4" id="KW-0378">Hydrolase</keyword>
<keyword evidence="3" id="KW-0479">Metal-binding</keyword>
<organism evidence="8 9">
    <name type="scientific">Stomoxys calcitrans</name>
    <name type="common">Stable fly</name>
    <name type="synonym">Conops calcitrans</name>
    <dbReference type="NCBI Taxonomy" id="35570"/>
    <lineage>
        <taxon>Eukaryota</taxon>
        <taxon>Metazoa</taxon>
        <taxon>Ecdysozoa</taxon>
        <taxon>Arthropoda</taxon>
        <taxon>Hexapoda</taxon>
        <taxon>Insecta</taxon>
        <taxon>Pterygota</taxon>
        <taxon>Neoptera</taxon>
        <taxon>Endopterygota</taxon>
        <taxon>Diptera</taxon>
        <taxon>Brachycera</taxon>
        <taxon>Muscomorpha</taxon>
        <taxon>Muscoidea</taxon>
        <taxon>Muscidae</taxon>
        <taxon>Stomoxys</taxon>
    </lineage>
</organism>
<dbReference type="InterPro" id="IPR045121">
    <property type="entry name" value="CoAse"/>
</dbReference>
<dbReference type="InterPro" id="IPR000086">
    <property type="entry name" value="NUDIX_hydrolase_dom"/>
</dbReference>
<dbReference type="Pfam" id="PF00293">
    <property type="entry name" value="NUDIX"/>
    <property type="match status" value="1"/>
</dbReference>
<comment type="cofactor">
    <cofactor evidence="2">
        <name>Mg(2+)</name>
        <dbReference type="ChEBI" id="CHEBI:18420"/>
    </cofactor>
</comment>
<dbReference type="PANTHER" id="PTHR12992">
    <property type="entry name" value="NUDIX HYDROLASE"/>
    <property type="match status" value="1"/>
</dbReference>
<evidence type="ECO:0000259" key="7">
    <source>
        <dbReference type="PROSITE" id="PS51462"/>
    </source>
</evidence>
<dbReference type="VEuPathDB" id="VectorBase:SCAU001657"/>
<dbReference type="EnsemblMetazoa" id="SCAU001657-RA">
    <property type="protein sequence ID" value="SCAU001657-PA"/>
    <property type="gene ID" value="SCAU001657"/>
</dbReference>
<keyword evidence="5" id="KW-0460">Magnesium</keyword>
<dbReference type="Gene3D" id="3.90.79.10">
    <property type="entry name" value="Nucleoside Triphosphate Pyrophosphohydrolase"/>
    <property type="match status" value="1"/>
</dbReference>
<evidence type="ECO:0000256" key="2">
    <source>
        <dbReference type="ARBA" id="ARBA00001946"/>
    </source>
</evidence>
<dbReference type="AlphaFoldDB" id="A0A1I8NSM0"/>
<dbReference type="PROSITE" id="PS00893">
    <property type="entry name" value="NUDIX_BOX"/>
    <property type="match status" value="1"/>
</dbReference>
<dbReference type="OrthoDB" id="206213at2759"/>
<evidence type="ECO:0000256" key="3">
    <source>
        <dbReference type="ARBA" id="ARBA00022723"/>
    </source>
</evidence>
<dbReference type="PANTHER" id="PTHR12992:SF11">
    <property type="entry name" value="MITOCHONDRIAL COENZYME A DIPHOSPHATASE NUDT8"/>
    <property type="match status" value="1"/>
</dbReference>
<evidence type="ECO:0000256" key="4">
    <source>
        <dbReference type="ARBA" id="ARBA00022801"/>
    </source>
</evidence>
<protein>
    <recommendedName>
        <fullName evidence="7">Nudix hydrolase domain-containing protein</fullName>
    </recommendedName>
</protein>
<evidence type="ECO:0000256" key="6">
    <source>
        <dbReference type="ARBA" id="ARBA00023211"/>
    </source>
</evidence>
<dbReference type="SUPFAM" id="SSF55811">
    <property type="entry name" value="Nudix"/>
    <property type="match status" value="1"/>
</dbReference>
<gene>
    <name evidence="8" type="primary">106082988</name>
</gene>
<keyword evidence="6" id="KW-0464">Manganese</keyword>
<evidence type="ECO:0000313" key="8">
    <source>
        <dbReference type="EnsemblMetazoa" id="SCAU001657-PA"/>
    </source>
</evidence>
<evidence type="ECO:0000313" key="9">
    <source>
        <dbReference type="Proteomes" id="UP000095300"/>
    </source>
</evidence>
<evidence type="ECO:0000256" key="5">
    <source>
        <dbReference type="ARBA" id="ARBA00022842"/>
    </source>
</evidence>
<dbReference type="KEGG" id="scac:106082988"/>
<dbReference type="InterPro" id="IPR015797">
    <property type="entry name" value="NUDIX_hydrolase-like_dom_sf"/>
</dbReference>
<name>A0A1I8NSM0_STOCA</name>